<keyword evidence="5" id="KW-1185">Reference proteome</keyword>
<dbReference type="GO" id="GO:0008168">
    <property type="term" value="F:methyltransferase activity"/>
    <property type="evidence" value="ECO:0007669"/>
    <property type="project" value="UniProtKB-KW"/>
</dbReference>
<sequence length="116" mass="13187">MRHPLCSSHPGGGVWRIKWHPVHGDTMLTACMYDGFHILKFNNSNGDQCLEKTVSYKEQASLAYGADWCRKHIQSAFQQHGGNDELKDDGINDTYTDLIATCSFYDHALNLWKVNL</sequence>
<dbReference type="GO" id="GO:0005737">
    <property type="term" value="C:cytoplasm"/>
    <property type="evidence" value="ECO:0007669"/>
    <property type="project" value="TreeGrafter"/>
</dbReference>
<organism evidence="4 5">
    <name type="scientific">Desmophyllum pertusum</name>
    <dbReference type="NCBI Taxonomy" id="174260"/>
    <lineage>
        <taxon>Eukaryota</taxon>
        <taxon>Metazoa</taxon>
        <taxon>Cnidaria</taxon>
        <taxon>Anthozoa</taxon>
        <taxon>Hexacorallia</taxon>
        <taxon>Scleractinia</taxon>
        <taxon>Caryophylliina</taxon>
        <taxon>Caryophylliidae</taxon>
        <taxon>Desmophyllum</taxon>
    </lineage>
</organism>
<accession>A0A9W9YPX8</accession>
<evidence type="ECO:0000313" key="4">
    <source>
        <dbReference type="EMBL" id="KAJ7362021.1"/>
    </source>
</evidence>
<dbReference type="PANTHER" id="PTHR46042:SF1">
    <property type="entry name" value="DIPHTHINE METHYLTRANSFERASE"/>
    <property type="match status" value="1"/>
</dbReference>
<gene>
    <name evidence="4" type="primary">DPH7_1</name>
    <name evidence="4" type="ORF">OS493_013109</name>
</gene>
<reference evidence="4" key="1">
    <citation type="submission" date="2023-01" db="EMBL/GenBank/DDBJ databases">
        <title>Genome assembly of the deep-sea coral Lophelia pertusa.</title>
        <authorList>
            <person name="Herrera S."/>
            <person name="Cordes E."/>
        </authorList>
    </citation>
    <scope>NUCLEOTIDE SEQUENCE</scope>
    <source>
        <strain evidence="4">USNM1676648</strain>
        <tissue evidence="4">Polyp</tissue>
    </source>
</reference>
<dbReference type="GO" id="GO:0061685">
    <property type="term" value="F:diphthine methylesterase activity"/>
    <property type="evidence" value="ECO:0007669"/>
    <property type="project" value="UniProtKB-EC"/>
</dbReference>
<dbReference type="Proteomes" id="UP001163046">
    <property type="component" value="Unassembled WGS sequence"/>
</dbReference>
<keyword evidence="4" id="KW-0378">Hydrolase</keyword>
<dbReference type="EMBL" id="MU827307">
    <property type="protein sequence ID" value="KAJ7362021.1"/>
    <property type="molecule type" value="Genomic_DNA"/>
</dbReference>
<name>A0A9W9YPX8_9CNID</name>
<evidence type="ECO:0000313" key="5">
    <source>
        <dbReference type="Proteomes" id="UP001163046"/>
    </source>
</evidence>
<keyword evidence="4" id="KW-0489">Methyltransferase</keyword>
<protein>
    <submittedName>
        <fullName evidence="4">Diphthine methyltransferase</fullName>
        <ecNumber evidence="4">3.1.1.97</ecNumber>
    </submittedName>
</protein>
<comment type="caution">
    <text evidence="4">The sequence shown here is derived from an EMBL/GenBank/DDBJ whole genome shotgun (WGS) entry which is preliminary data.</text>
</comment>
<keyword evidence="1" id="KW-0853">WD repeat</keyword>
<dbReference type="PANTHER" id="PTHR46042">
    <property type="entry name" value="DIPHTHINE METHYLTRANSFERASE"/>
    <property type="match status" value="1"/>
</dbReference>
<keyword evidence="2" id="KW-0677">Repeat</keyword>
<dbReference type="OrthoDB" id="1930760at2759"/>
<comment type="pathway">
    <text evidence="3">Protein modification.</text>
</comment>
<evidence type="ECO:0000256" key="3">
    <source>
        <dbReference type="ARBA" id="ARBA00043952"/>
    </source>
</evidence>
<dbReference type="GO" id="GO:0032259">
    <property type="term" value="P:methylation"/>
    <property type="evidence" value="ECO:0007669"/>
    <property type="project" value="UniProtKB-KW"/>
</dbReference>
<dbReference type="AlphaFoldDB" id="A0A9W9YPX8"/>
<dbReference type="EC" id="3.1.1.97" evidence="4"/>
<dbReference type="InterPro" id="IPR052415">
    <property type="entry name" value="Diphthine_MTase"/>
</dbReference>
<keyword evidence="4" id="KW-0808">Transferase</keyword>
<evidence type="ECO:0000256" key="1">
    <source>
        <dbReference type="ARBA" id="ARBA00022574"/>
    </source>
</evidence>
<evidence type="ECO:0000256" key="2">
    <source>
        <dbReference type="ARBA" id="ARBA00022737"/>
    </source>
</evidence>
<proteinExistence type="predicted"/>
<dbReference type="GO" id="GO:0017183">
    <property type="term" value="P:protein histidyl modification to diphthamide"/>
    <property type="evidence" value="ECO:0007669"/>
    <property type="project" value="TreeGrafter"/>
</dbReference>